<organism evidence="2 3">
    <name type="scientific">Gordonia phage Hedwig</name>
    <dbReference type="NCBI Taxonomy" id="1887648"/>
    <lineage>
        <taxon>Viruses</taxon>
        <taxon>Duplodnaviria</taxon>
        <taxon>Heunggongvirae</taxon>
        <taxon>Uroviricota</taxon>
        <taxon>Caudoviricetes</taxon>
        <taxon>Hedwigvirus</taxon>
        <taxon>Hedwigvirus hedwig</taxon>
    </lineage>
</organism>
<dbReference type="Proteomes" id="UP000203073">
    <property type="component" value="Segment"/>
</dbReference>
<gene>
    <name evidence="2" type="primary">22</name>
    <name evidence="2" type="ORF">SEA_HEDWIG_22</name>
</gene>
<dbReference type="RefSeq" id="YP_009289831.1">
    <property type="nucleotide sequence ID" value="NC_031099.1"/>
</dbReference>
<keyword evidence="3" id="KW-1185">Reference proteome</keyword>
<dbReference type="OrthoDB" id="2438at10239"/>
<evidence type="ECO:0000313" key="3">
    <source>
        <dbReference type="Proteomes" id="UP000203073"/>
    </source>
</evidence>
<accession>A0A1C9EHR3</accession>
<dbReference type="GeneID" id="29056469"/>
<keyword evidence="2" id="KW-0645">Protease</keyword>
<evidence type="ECO:0000313" key="2">
    <source>
        <dbReference type="EMBL" id="AON97315.1"/>
    </source>
</evidence>
<feature type="domain" description="Peptidase C39-like" evidence="1">
    <location>
        <begin position="13"/>
        <end position="162"/>
    </location>
</feature>
<dbReference type="GO" id="GO:0006508">
    <property type="term" value="P:proteolysis"/>
    <property type="evidence" value="ECO:0007669"/>
    <property type="project" value="UniProtKB-KW"/>
</dbReference>
<dbReference type="EMBL" id="KX557279">
    <property type="protein sequence ID" value="AON97315.1"/>
    <property type="molecule type" value="Genomic_DNA"/>
</dbReference>
<protein>
    <submittedName>
        <fullName evidence="2">Lysin A, protease C39 domain</fullName>
    </submittedName>
</protein>
<evidence type="ECO:0000259" key="1">
    <source>
        <dbReference type="Pfam" id="PF13529"/>
    </source>
</evidence>
<keyword evidence="2" id="KW-0378">Hydrolase</keyword>
<name>A0A1C9EHR3_9CAUD</name>
<dbReference type="GO" id="GO:0008233">
    <property type="term" value="F:peptidase activity"/>
    <property type="evidence" value="ECO:0007669"/>
    <property type="project" value="UniProtKB-KW"/>
</dbReference>
<reference evidence="3" key="1">
    <citation type="submission" date="2016-07" db="EMBL/GenBank/DDBJ databases">
        <authorList>
            <person name="Florea S."/>
            <person name="Webb J.S."/>
            <person name="Jaromczyk J."/>
            <person name="Schardl C.L."/>
        </authorList>
    </citation>
    <scope>NUCLEOTIDE SEQUENCE [LARGE SCALE GENOMIC DNA]</scope>
</reference>
<proteinExistence type="predicted"/>
<dbReference type="Pfam" id="PF13529">
    <property type="entry name" value="Peptidase_C39_2"/>
    <property type="match status" value="1"/>
</dbReference>
<sequence>MVEKKLQFDRSAVPQETGYWCAPASIQSALRARGLRVEERVIARQTEELEGNVGWDDQDGTDNIRQGATVLNRYLPEAQYTVVEWPGNPGKAAREEFWERVRSAVDAGYGVLVNIVAPVPNYPRGTRGSRSPAYGGGTVFHYILIAGYYEGPDGRHYWVDDSGFNPFGYWCSHEQMCTLIPPKGYAYPAGATEFLSALNDAEQRTVWSGFAQLVGPS</sequence>
<dbReference type="InterPro" id="IPR039564">
    <property type="entry name" value="Peptidase_C39-like"/>
</dbReference>
<dbReference type="KEGG" id="vg:29056469"/>